<dbReference type="EMBL" id="WHVB01000022">
    <property type="protein sequence ID" value="KAF8471555.1"/>
    <property type="molecule type" value="Genomic_DNA"/>
</dbReference>
<evidence type="ECO:0000313" key="3">
    <source>
        <dbReference type="Proteomes" id="UP000759537"/>
    </source>
</evidence>
<sequence>MVALALLSILLATATPATPSLRQSTSGCSVSSNIQQDVLNIWTQFSGSDPSDPTIAQQLNQNWKLSALRTQSFVNRGASGSFCVFNFTNSNAAFSEQNIKDVPSPDGAANIDWQQLQKVSGDLANTVYRLNTVQGTNADSGSDCNPSYPLNSAKYTAKFVFI</sequence>
<organism evidence="2 3">
    <name type="scientific">Russula ochroleuca</name>
    <dbReference type="NCBI Taxonomy" id="152965"/>
    <lineage>
        <taxon>Eukaryota</taxon>
        <taxon>Fungi</taxon>
        <taxon>Dikarya</taxon>
        <taxon>Basidiomycota</taxon>
        <taxon>Agaricomycotina</taxon>
        <taxon>Agaricomycetes</taxon>
        <taxon>Russulales</taxon>
        <taxon>Russulaceae</taxon>
        <taxon>Russula</taxon>
    </lineage>
</organism>
<reference evidence="2" key="1">
    <citation type="submission" date="2019-10" db="EMBL/GenBank/DDBJ databases">
        <authorList>
            <consortium name="DOE Joint Genome Institute"/>
            <person name="Kuo A."/>
            <person name="Miyauchi S."/>
            <person name="Kiss E."/>
            <person name="Drula E."/>
            <person name="Kohler A."/>
            <person name="Sanchez-Garcia M."/>
            <person name="Andreopoulos B."/>
            <person name="Barry K.W."/>
            <person name="Bonito G."/>
            <person name="Buee M."/>
            <person name="Carver A."/>
            <person name="Chen C."/>
            <person name="Cichocki N."/>
            <person name="Clum A."/>
            <person name="Culley D."/>
            <person name="Crous P.W."/>
            <person name="Fauchery L."/>
            <person name="Girlanda M."/>
            <person name="Hayes R."/>
            <person name="Keri Z."/>
            <person name="LaButti K."/>
            <person name="Lipzen A."/>
            <person name="Lombard V."/>
            <person name="Magnuson J."/>
            <person name="Maillard F."/>
            <person name="Morin E."/>
            <person name="Murat C."/>
            <person name="Nolan M."/>
            <person name="Ohm R."/>
            <person name="Pangilinan J."/>
            <person name="Pereira M."/>
            <person name="Perotto S."/>
            <person name="Peter M."/>
            <person name="Riley R."/>
            <person name="Sitrit Y."/>
            <person name="Stielow B."/>
            <person name="Szollosi G."/>
            <person name="Zifcakova L."/>
            <person name="Stursova M."/>
            <person name="Spatafora J.W."/>
            <person name="Tedersoo L."/>
            <person name="Vaario L.-M."/>
            <person name="Yamada A."/>
            <person name="Yan M."/>
            <person name="Wang P."/>
            <person name="Xu J."/>
            <person name="Bruns T."/>
            <person name="Baldrian P."/>
            <person name="Vilgalys R."/>
            <person name="Henrissat B."/>
            <person name="Grigoriev I.V."/>
            <person name="Hibbett D."/>
            <person name="Nagy L.G."/>
            <person name="Martin F.M."/>
        </authorList>
    </citation>
    <scope>NUCLEOTIDE SEQUENCE</scope>
    <source>
        <strain evidence="2">Prilba</strain>
    </source>
</reference>
<reference evidence="2" key="2">
    <citation type="journal article" date="2020" name="Nat. Commun.">
        <title>Large-scale genome sequencing of mycorrhizal fungi provides insights into the early evolution of symbiotic traits.</title>
        <authorList>
            <person name="Miyauchi S."/>
            <person name="Kiss E."/>
            <person name="Kuo A."/>
            <person name="Drula E."/>
            <person name="Kohler A."/>
            <person name="Sanchez-Garcia M."/>
            <person name="Morin E."/>
            <person name="Andreopoulos B."/>
            <person name="Barry K.W."/>
            <person name="Bonito G."/>
            <person name="Buee M."/>
            <person name="Carver A."/>
            <person name="Chen C."/>
            <person name="Cichocki N."/>
            <person name="Clum A."/>
            <person name="Culley D."/>
            <person name="Crous P.W."/>
            <person name="Fauchery L."/>
            <person name="Girlanda M."/>
            <person name="Hayes R.D."/>
            <person name="Keri Z."/>
            <person name="LaButti K."/>
            <person name="Lipzen A."/>
            <person name="Lombard V."/>
            <person name="Magnuson J."/>
            <person name="Maillard F."/>
            <person name="Murat C."/>
            <person name="Nolan M."/>
            <person name="Ohm R.A."/>
            <person name="Pangilinan J."/>
            <person name="Pereira M.F."/>
            <person name="Perotto S."/>
            <person name="Peter M."/>
            <person name="Pfister S."/>
            <person name="Riley R."/>
            <person name="Sitrit Y."/>
            <person name="Stielow J.B."/>
            <person name="Szollosi G."/>
            <person name="Zifcakova L."/>
            <person name="Stursova M."/>
            <person name="Spatafora J.W."/>
            <person name="Tedersoo L."/>
            <person name="Vaario L.M."/>
            <person name="Yamada A."/>
            <person name="Yan M."/>
            <person name="Wang P."/>
            <person name="Xu J."/>
            <person name="Bruns T."/>
            <person name="Baldrian P."/>
            <person name="Vilgalys R."/>
            <person name="Dunand C."/>
            <person name="Henrissat B."/>
            <person name="Grigoriev I.V."/>
            <person name="Hibbett D."/>
            <person name="Nagy L.G."/>
            <person name="Martin F.M."/>
        </authorList>
    </citation>
    <scope>NUCLEOTIDE SEQUENCE</scope>
    <source>
        <strain evidence="2">Prilba</strain>
    </source>
</reference>
<evidence type="ECO:0008006" key="4">
    <source>
        <dbReference type="Google" id="ProtNLM"/>
    </source>
</evidence>
<comment type="caution">
    <text evidence="2">The sequence shown here is derived from an EMBL/GenBank/DDBJ whole genome shotgun (WGS) entry which is preliminary data.</text>
</comment>
<dbReference type="InterPro" id="IPR021851">
    <property type="entry name" value="DUF3455"/>
</dbReference>
<gene>
    <name evidence="2" type="ORF">DFH94DRAFT_195409</name>
</gene>
<proteinExistence type="predicted"/>
<name>A0A9P5JZ87_9AGAM</name>
<keyword evidence="3" id="KW-1185">Reference proteome</keyword>
<keyword evidence="1" id="KW-0732">Signal</keyword>
<accession>A0A9P5JZ87</accession>
<dbReference type="AlphaFoldDB" id="A0A9P5JZ87"/>
<dbReference type="Proteomes" id="UP000759537">
    <property type="component" value="Unassembled WGS sequence"/>
</dbReference>
<dbReference type="Pfam" id="PF11937">
    <property type="entry name" value="DUF3455"/>
    <property type="match status" value="1"/>
</dbReference>
<feature type="signal peptide" evidence="1">
    <location>
        <begin position="1"/>
        <end position="17"/>
    </location>
</feature>
<evidence type="ECO:0000313" key="2">
    <source>
        <dbReference type="EMBL" id="KAF8471555.1"/>
    </source>
</evidence>
<evidence type="ECO:0000256" key="1">
    <source>
        <dbReference type="SAM" id="SignalP"/>
    </source>
</evidence>
<protein>
    <recommendedName>
        <fullName evidence="4">Secreted protein</fullName>
    </recommendedName>
</protein>
<dbReference type="OrthoDB" id="1859733at2759"/>
<feature type="chain" id="PRO_5040238967" description="Secreted protein" evidence="1">
    <location>
        <begin position="18"/>
        <end position="162"/>
    </location>
</feature>